<dbReference type="Gene3D" id="3.30.1240.10">
    <property type="match status" value="1"/>
</dbReference>
<dbReference type="InterPro" id="IPR006379">
    <property type="entry name" value="HAD-SF_hydro_IIB"/>
</dbReference>
<dbReference type="CDD" id="cd07518">
    <property type="entry name" value="HAD_YbiV-Like"/>
    <property type="match status" value="1"/>
</dbReference>
<name>A0A448MUM0_9ACTN</name>
<evidence type="ECO:0000313" key="2">
    <source>
        <dbReference type="Proteomes" id="UP000273044"/>
    </source>
</evidence>
<dbReference type="InterPro" id="IPR023214">
    <property type="entry name" value="HAD_sf"/>
</dbReference>
<dbReference type="Gene3D" id="3.40.50.1000">
    <property type="entry name" value="HAD superfamily/HAD-like"/>
    <property type="match status" value="1"/>
</dbReference>
<dbReference type="AlphaFoldDB" id="A0A448MUM0"/>
<dbReference type="Proteomes" id="UP000273044">
    <property type="component" value="Chromosome"/>
</dbReference>
<dbReference type="PANTHER" id="PTHR10000">
    <property type="entry name" value="PHOSPHOSERINE PHOSPHATASE"/>
    <property type="match status" value="1"/>
</dbReference>
<dbReference type="GeneID" id="64405580"/>
<dbReference type="PROSITE" id="PS01229">
    <property type="entry name" value="COF_2"/>
    <property type="match status" value="1"/>
</dbReference>
<dbReference type="EC" id="3.1.3.-" evidence="1"/>
<dbReference type="SFLD" id="SFLDG01140">
    <property type="entry name" value="C2.B:_Phosphomannomutase_and_P"/>
    <property type="match status" value="1"/>
</dbReference>
<proteinExistence type="predicted"/>
<dbReference type="Pfam" id="PF08282">
    <property type="entry name" value="Hydrolase_3"/>
    <property type="match status" value="1"/>
</dbReference>
<reference evidence="1 2" key="1">
    <citation type="submission" date="2018-12" db="EMBL/GenBank/DDBJ databases">
        <authorList>
            <consortium name="Pathogen Informatics"/>
        </authorList>
    </citation>
    <scope>NUCLEOTIDE SEQUENCE [LARGE SCALE GENOMIC DNA]</scope>
    <source>
        <strain evidence="1 2">NCTC12967</strain>
    </source>
</reference>
<keyword evidence="1" id="KW-0378">Hydrolase</keyword>
<dbReference type="PANTHER" id="PTHR10000:SF53">
    <property type="entry name" value="5-AMINO-6-(5-PHOSPHO-D-RIBITYLAMINO)URACIL PHOSPHATASE YBJI-RELATED"/>
    <property type="match status" value="1"/>
</dbReference>
<dbReference type="GO" id="GO:0016791">
    <property type="term" value="F:phosphatase activity"/>
    <property type="evidence" value="ECO:0007669"/>
    <property type="project" value="TreeGrafter"/>
</dbReference>
<dbReference type="SFLD" id="SFLDS00003">
    <property type="entry name" value="Haloacid_Dehalogenase"/>
    <property type="match status" value="1"/>
</dbReference>
<dbReference type="RefSeq" id="WP_061787445.1">
    <property type="nucleotide sequence ID" value="NZ_LR134406.1"/>
</dbReference>
<keyword evidence="2" id="KW-1185">Reference proteome</keyword>
<accession>A0A448MUM0</accession>
<dbReference type="SUPFAM" id="SSF56784">
    <property type="entry name" value="HAD-like"/>
    <property type="match status" value="1"/>
</dbReference>
<dbReference type="GO" id="GO:0000287">
    <property type="term" value="F:magnesium ion binding"/>
    <property type="evidence" value="ECO:0007669"/>
    <property type="project" value="TreeGrafter"/>
</dbReference>
<gene>
    <name evidence="1" type="primary">ybjI</name>
    <name evidence="1" type="ORF">NCTC12967_00069</name>
</gene>
<organism evidence="1 2">
    <name type="scientific">Arachnia propionica</name>
    <dbReference type="NCBI Taxonomy" id="1750"/>
    <lineage>
        <taxon>Bacteria</taxon>
        <taxon>Bacillati</taxon>
        <taxon>Actinomycetota</taxon>
        <taxon>Actinomycetes</taxon>
        <taxon>Propionibacteriales</taxon>
        <taxon>Propionibacteriaceae</taxon>
        <taxon>Arachnia</taxon>
    </lineage>
</organism>
<sequence>MGSHGKSIRLVAVDMDGTFLDDESKYDRARFARIHSRMQEGGIHFVVASGNQHRALSRCFDHHPDVFHIAENGALVAAGDEVLHTTPFAPADLDAALSLSVRLPGVFVLVCCASTAYAPRTSDPDVIAALGRYYASLELVDDWGRVEEPVLKLALGCPGEETAGLLERLKAGLPAGAVPTSSGHGSIDIIPAGVNKGVALAWLGERIGVSLDDMVAFGDGGNDVEMLKRAGTGIAMDNAPEAVKEISDGTTGSNNSQGVLAWLEDHLGLAN</sequence>
<dbReference type="InterPro" id="IPR036412">
    <property type="entry name" value="HAD-like_sf"/>
</dbReference>
<dbReference type="GO" id="GO:0005829">
    <property type="term" value="C:cytosol"/>
    <property type="evidence" value="ECO:0007669"/>
    <property type="project" value="TreeGrafter"/>
</dbReference>
<evidence type="ECO:0000313" key="1">
    <source>
        <dbReference type="EMBL" id="VEH68809.1"/>
    </source>
</evidence>
<protein>
    <submittedName>
        <fullName evidence="1">Phosphatase YbjI</fullName>
        <ecNumber evidence="1">3.1.3.-</ecNumber>
    </submittedName>
</protein>
<dbReference type="NCBIfam" id="TIGR01484">
    <property type="entry name" value="HAD-SF-IIB"/>
    <property type="match status" value="1"/>
</dbReference>
<dbReference type="EMBL" id="LR134406">
    <property type="protein sequence ID" value="VEH68809.1"/>
    <property type="molecule type" value="Genomic_DNA"/>
</dbReference>